<feature type="compositionally biased region" description="Low complexity" evidence="1">
    <location>
        <begin position="52"/>
        <end position="66"/>
    </location>
</feature>
<feature type="region of interest" description="Disordered" evidence="1">
    <location>
        <begin position="49"/>
        <end position="68"/>
    </location>
</feature>
<comment type="caution">
    <text evidence="2">The sequence shown here is derived from an EMBL/GenBank/DDBJ whole genome shotgun (WGS) entry which is preliminary data.</text>
</comment>
<feature type="compositionally biased region" description="Polar residues" evidence="1">
    <location>
        <begin position="685"/>
        <end position="700"/>
    </location>
</feature>
<organism evidence="2 3">
    <name type="scientific">Collybia nuda</name>
    <dbReference type="NCBI Taxonomy" id="64659"/>
    <lineage>
        <taxon>Eukaryota</taxon>
        <taxon>Fungi</taxon>
        <taxon>Dikarya</taxon>
        <taxon>Basidiomycota</taxon>
        <taxon>Agaricomycotina</taxon>
        <taxon>Agaricomycetes</taxon>
        <taxon>Agaricomycetidae</taxon>
        <taxon>Agaricales</taxon>
        <taxon>Tricholomatineae</taxon>
        <taxon>Clitocybaceae</taxon>
        <taxon>Collybia</taxon>
    </lineage>
</organism>
<feature type="compositionally biased region" description="Polar residues" evidence="1">
    <location>
        <begin position="123"/>
        <end position="132"/>
    </location>
</feature>
<feature type="compositionally biased region" description="Polar residues" evidence="1">
    <location>
        <begin position="1171"/>
        <end position="1209"/>
    </location>
</feature>
<dbReference type="OrthoDB" id="2504896at2759"/>
<evidence type="ECO:0000256" key="1">
    <source>
        <dbReference type="SAM" id="MobiDB-lite"/>
    </source>
</evidence>
<feature type="compositionally biased region" description="Basic and acidic residues" evidence="1">
    <location>
        <begin position="1224"/>
        <end position="1233"/>
    </location>
</feature>
<feature type="compositionally biased region" description="Low complexity" evidence="1">
    <location>
        <begin position="77"/>
        <end position="93"/>
    </location>
</feature>
<feature type="compositionally biased region" description="Polar residues" evidence="1">
    <location>
        <begin position="771"/>
        <end position="803"/>
    </location>
</feature>
<evidence type="ECO:0000313" key="3">
    <source>
        <dbReference type="Proteomes" id="UP000807353"/>
    </source>
</evidence>
<feature type="compositionally biased region" description="Low complexity" evidence="1">
    <location>
        <begin position="108"/>
        <end position="122"/>
    </location>
</feature>
<feature type="region of interest" description="Disordered" evidence="1">
    <location>
        <begin position="770"/>
        <end position="838"/>
    </location>
</feature>
<evidence type="ECO:0000313" key="2">
    <source>
        <dbReference type="EMBL" id="KAF9459459.1"/>
    </source>
</evidence>
<feature type="region of interest" description="Disordered" evidence="1">
    <location>
        <begin position="77"/>
        <end position="136"/>
    </location>
</feature>
<feature type="region of interest" description="Disordered" evidence="1">
    <location>
        <begin position="656"/>
        <end position="705"/>
    </location>
</feature>
<feature type="region of interest" description="Disordered" evidence="1">
    <location>
        <begin position="352"/>
        <end position="536"/>
    </location>
</feature>
<sequence>MRVPTIAADNKLAANPGRPLLVQLGQGTSSAPSQPKRFSAVNINKKFLEKNSTTSGSPSSSSGSTTAKVVGPIFTTKLTSTSPASSASGTGWSRPSSAAPPNTMGSQSPNSNSPLLPTASPNASPGASQLQHASKLVQPQPRAILVQQGALNKDIGAGSNKPAWGNVKSTTLSQRGSIRQNDFPTAAEVAQVATSARIAKLNDSREAAETAAATKQARMEEADTFRGVHLDPNAHHWDEMAEDDDNFLDGVIEFGDGRQYKIESTDTHLELDDIASLKDPASPGLVSKEERFADDFDRSWPRSRTSPTLPMRDIPPASTSVPPPLSPSIPQTHHSPQEASRVLFNERSNRLEPYNNAHRPGVSQHPSKRGGHLDFSVSPTELRSVRDFPLSSPSQNPIQLLQKSGGTDFPPRSRRFSGGSSTAGPSNMHSRDRDSLLRRDVPPSPRATKDGNFIQERGRRTAMGPPLLPPHPTRGHSREGARQLPPHLSPMPPSTALPQGHLSSRDSRFSPASGEPNISPQSARLPSQSPALSHTSAIHISPHAAISSLPQLSAPELDVVRKDVMQSAAARAKQRRQQEEEEREKEKERARRKAAELEEKMKAAEVEKLKMKETQEEIEKQTKAHEDAAITVIEEAIKSVEVSRPASGMVTAFPLQQDSRRTPTSAPGGVPALPHSTGKAESWRNKASPTTVTNAAQQTHPRPSVPSFIPPPSALEQVGSLAGSPEADLEVVDFSDMGKFVGVPAEQQAPSHTALPSRPVASDFFEESLIPSDTHSGSNSVTTWRQNQPQNRGRPSVSGQQSEPILPLRYDIPRSEAQDGSSPESDIIPGISTKGRSPEETYQTALAPAYMGHQRTPRTGGFYKEATMSALDDAMSRIRGALDGMQAGEQNKDARVSLLEANVQTSRSTLSSSSVGRKERWVPPALRPHHFDYDAREVFQVTGIDPPRSPKPAWNSFVINLPSVSRDLEPVNTKQLQLSSKPVHTRWDTLSFEPPVEGMSRRDFSLNDILFRKQTGSYRGKSKFRVVLPQLRPYALGPRVNIPGNPLPLKVNGGGAFGRPTAADGVQTWRKAAQPKLESADVAGAPRGLDTMSRSPPPDTLTSEPSPNITTDMSPPSKTEEFTPARARLQPKMPVGSAVAFYRGSRIDIVEADPKASVNFIVNSELEESRQGTSSPVSSVKAQPNITITPPNAQTPYSNGKSSLQNGVVSSIPAEITSPTQSKSSDDSHDRRPITPPNHIAAPWARSSLNIPMKESPARGPDPEHLKAVWSQTSNRAGLHTTNSLEGIADDLTALPFTLQDVKSEDGETPPPTAPSAPSRMSAHDVTRAFQTVPASSPSTSTSYPSHRTPPIAAPPATRPSNYTYGISHPPNTIRPTYAAYPSPIMGHSPSPGIMYSHPLTTSPVPSRMQVNGHTSLYSQPMWMSMGGAAPQNQASMMRPMTSPYPAQIMPYPHPGTPMYTTQPLPNMQSPLQQNEAQLNRTRSVSMMSPAIPHAQMYGSPVLMHTPVMQVPQNHGYMPVSAGRGQARTENGQISAQQLPQQSNHHPPSHSTYNPVPSSSFVRSTW</sequence>
<name>A0A9P6CFY1_9AGAR</name>
<feature type="compositionally biased region" description="Basic and acidic residues" evidence="1">
    <location>
        <begin position="429"/>
        <end position="441"/>
    </location>
</feature>
<gene>
    <name evidence="2" type="ORF">BDZ94DRAFT_1381882</name>
</gene>
<proteinExistence type="predicted"/>
<protein>
    <submittedName>
        <fullName evidence="2">Uncharacterized protein</fullName>
    </submittedName>
</protein>
<feature type="region of interest" description="Disordered" evidence="1">
    <location>
        <begin position="1074"/>
        <end position="1130"/>
    </location>
</feature>
<dbReference type="EMBL" id="MU150316">
    <property type="protein sequence ID" value="KAF9459459.1"/>
    <property type="molecule type" value="Genomic_DNA"/>
</dbReference>
<feature type="region of interest" description="Disordered" evidence="1">
    <location>
        <begin position="1514"/>
        <end position="1566"/>
    </location>
</feature>
<feature type="compositionally biased region" description="Polar residues" evidence="1">
    <location>
        <begin position="328"/>
        <end position="338"/>
    </location>
</feature>
<feature type="region of interest" description="Disordered" evidence="1">
    <location>
        <begin position="1302"/>
        <end position="1360"/>
    </location>
</feature>
<feature type="region of interest" description="Disordered" evidence="1">
    <location>
        <begin position="568"/>
        <end position="599"/>
    </location>
</feature>
<feature type="compositionally biased region" description="Polar residues" evidence="1">
    <location>
        <begin position="1528"/>
        <end position="1566"/>
    </location>
</feature>
<feature type="compositionally biased region" description="Polar residues" evidence="1">
    <location>
        <begin position="94"/>
        <end position="107"/>
    </location>
</feature>
<feature type="region of interest" description="Disordered" evidence="1">
    <location>
        <begin position="1166"/>
        <end position="1244"/>
    </location>
</feature>
<feature type="compositionally biased region" description="Basic and acidic residues" evidence="1">
    <location>
        <begin position="287"/>
        <end position="300"/>
    </location>
</feature>
<feature type="compositionally biased region" description="Low complexity" evidence="1">
    <location>
        <begin position="1332"/>
        <end position="1351"/>
    </location>
</feature>
<feature type="compositionally biased region" description="Polar residues" evidence="1">
    <location>
        <begin position="516"/>
        <end position="536"/>
    </location>
</feature>
<accession>A0A9P6CFY1</accession>
<feature type="compositionally biased region" description="Polar residues" evidence="1">
    <location>
        <begin position="656"/>
        <end position="665"/>
    </location>
</feature>
<feature type="region of interest" description="Disordered" evidence="1">
    <location>
        <begin position="273"/>
        <end position="340"/>
    </location>
</feature>
<feature type="compositionally biased region" description="Polar residues" evidence="1">
    <location>
        <begin position="1100"/>
        <end position="1117"/>
    </location>
</feature>
<dbReference type="Proteomes" id="UP000807353">
    <property type="component" value="Unassembled WGS sequence"/>
</dbReference>
<keyword evidence="3" id="KW-1185">Reference proteome</keyword>
<feature type="compositionally biased region" description="Polar residues" evidence="1">
    <location>
        <begin position="391"/>
        <end position="405"/>
    </location>
</feature>
<reference evidence="2" key="1">
    <citation type="submission" date="2020-11" db="EMBL/GenBank/DDBJ databases">
        <authorList>
            <consortium name="DOE Joint Genome Institute"/>
            <person name="Ahrendt S."/>
            <person name="Riley R."/>
            <person name="Andreopoulos W."/>
            <person name="Labutti K."/>
            <person name="Pangilinan J."/>
            <person name="Ruiz-Duenas F.J."/>
            <person name="Barrasa J.M."/>
            <person name="Sanchez-Garcia M."/>
            <person name="Camarero S."/>
            <person name="Miyauchi S."/>
            <person name="Serrano A."/>
            <person name="Linde D."/>
            <person name="Babiker R."/>
            <person name="Drula E."/>
            <person name="Ayuso-Fernandez I."/>
            <person name="Pacheco R."/>
            <person name="Padilla G."/>
            <person name="Ferreira P."/>
            <person name="Barriuso J."/>
            <person name="Kellner H."/>
            <person name="Castanera R."/>
            <person name="Alfaro M."/>
            <person name="Ramirez L."/>
            <person name="Pisabarro A.G."/>
            <person name="Kuo A."/>
            <person name="Tritt A."/>
            <person name="Lipzen A."/>
            <person name="He G."/>
            <person name="Yan M."/>
            <person name="Ng V."/>
            <person name="Cullen D."/>
            <person name="Martin F."/>
            <person name="Rosso M.-N."/>
            <person name="Henrissat B."/>
            <person name="Hibbett D."/>
            <person name="Martinez A.T."/>
            <person name="Grigoriev I.V."/>
        </authorList>
    </citation>
    <scope>NUCLEOTIDE SEQUENCE</scope>
    <source>
        <strain evidence="2">CBS 247.69</strain>
    </source>
</reference>
<feature type="compositionally biased region" description="Basic and acidic residues" evidence="1">
    <location>
        <begin position="584"/>
        <end position="599"/>
    </location>
</feature>